<evidence type="ECO:0000259" key="1">
    <source>
        <dbReference type="Pfam" id="PF12773"/>
    </source>
</evidence>
<proteinExistence type="predicted"/>
<keyword evidence="3" id="KW-1185">Reference proteome</keyword>
<organism evidence="2 3">
    <name type="scientific">Alkaliphilus flagellatus</name>
    <dbReference type="NCBI Taxonomy" id="2841507"/>
    <lineage>
        <taxon>Bacteria</taxon>
        <taxon>Bacillati</taxon>
        <taxon>Bacillota</taxon>
        <taxon>Clostridia</taxon>
        <taxon>Peptostreptococcales</taxon>
        <taxon>Natronincolaceae</taxon>
        <taxon>Alkaliphilus</taxon>
    </lineage>
</organism>
<protein>
    <submittedName>
        <fullName evidence="2">Zinc ribbon domain-containing protein</fullName>
    </submittedName>
</protein>
<comment type="caution">
    <text evidence="2">The sequence shown here is derived from an EMBL/GenBank/DDBJ whole genome shotgun (WGS) entry which is preliminary data.</text>
</comment>
<dbReference type="InterPro" id="IPR025874">
    <property type="entry name" value="DZR"/>
</dbReference>
<evidence type="ECO:0000313" key="3">
    <source>
        <dbReference type="Proteomes" id="UP000779508"/>
    </source>
</evidence>
<dbReference type="Proteomes" id="UP000779508">
    <property type="component" value="Unassembled WGS sequence"/>
</dbReference>
<dbReference type="EMBL" id="JAHLQK010000004">
    <property type="protein sequence ID" value="MBU5676962.1"/>
    <property type="molecule type" value="Genomic_DNA"/>
</dbReference>
<feature type="domain" description="DZANK-type" evidence="1">
    <location>
        <begin position="34"/>
        <end position="77"/>
    </location>
</feature>
<reference evidence="2 3" key="1">
    <citation type="submission" date="2021-06" db="EMBL/GenBank/DDBJ databases">
        <authorList>
            <person name="Sun Q."/>
            <person name="Li D."/>
        </authorList>
    </citation>
    <scope>NUCLEOTIDE SEQUENCE [LARGE SCALE GENOMIC DNA]</scope>
    <source>
        <strain evidence="2 3">MSJ-5</strain>
    </source>
</reference>
<dbReference type="Pfam" id="PF12773">
    <property type="entry name" value="DZR"/>
    <property type="match status" value="1"/>
</dbReference>
<dbReference type="RefSeq" id="WP_216417332.1">
    <property type="nucleotide sequence ID" value="NZ_JAHLQK010000004.1"/>
</dbReference>
<accession>A0ABS6G3B1</accession>
<sequence>MPTIVCIVFFLSMYFFLRDYNNSTNQDEIEYIHCNGCGEKVNGSNEFCPYCKETLKEECPHCRKMVHINWRYCPYCGIAKENRWLNE</sequence>
<gene>
    <name evidence="2" type="ORF">KQI88_11100</name>
</gene>
<name>A0ABS6G3B1_9FIRM</name>
<evidence type="ECO:0000313" key="2">
    <source>
        <dbReference type="EMBL" id="MBU5676962.1"/>
    </source>
</evidence>